<name>A0A0G2ZD05_9BACT</name>
<reference evidence="9 10" key="1">
    <citation type="submission" date="2015-04" db="EMBL/GenBank/DDBJ databases">
        <title>Complete Genome Sequence of Kosmotoga pacifica SLHLJ1.</title>
        <authorList>
            <person name="Jiang L.J."/>
            <person name="Shao Z.Z."/>
            <person name="Jebbar M."/>
        </authorList>
    </citation>
    <scope>NUCLEOTIDE SEQUENCE [LARGE SCALE GENOMIC DNA]</scope>
    <source>
        <strain evidence="9 10">SLHLJ1</strain>
    </source>
</reference>
<dbReference type="AlphaFoldDB" id="A0A0G2ZD05"/>
<dbReference type="GO" id="GO:0015385">
    <property type="term" value="F:sodium:proton antiporter activity"/>
    <property type="evidence" value="ECO:0007669"/>
    <property type="project" value="TreeGrafter"/>
</dbReference>
<evidence type="ECO:0000256" key="4">
    <source>
        <dbReference type="ARBA" id="ARBA00022475"/>
    </source>
</evidence>
<dbReference type="GO" id="GO:0005886">
    <property type="term" value="C:plasma membrane"/>
    <property type="evidence" value="ECO:0007669"/>
    <property type="project" value="UniProtKB-SubCell"/>
</dbReference>
<comment type="subcellular location">
    <subcellularLocation>
        <location evidence="1">Cell membrane</location>
        <topology evidence="1">Multi-pass membrane protein</topology>
    </subcellularLocation>
</comment>
<keyword evidence="4" id="KW-1003">Cell membrane</keyword>
<evidence type="ECO:0000256" key="8">
    <source>
        <dbReference type="SAM" id="Phobius"/>
    </source>
</evidence>
<keyword evidence="3" id="KW-0813">Transport</keyword>
<dbReference type="Proteomes" id="UP000035159">
    <property type="component" value="Chromosome"/>
</dbReference>
<dbReference type="OrthoDB" id="9799958at2"/>
<keyword evidence="7 8" id="KW-0472">Membrane</keyword>
<keyword evidence="5 8" id="KW-0812">Transmembrane</keyword>
<dbReference type="STRING" id="1330330.IX53_01300"/>
<evidence type="ECO:0000313" key="9">
    <source>
        <dbReference type="EMBL" id="AKI96678.1"/>
    </source>
</evidence>
<dbReference type="EMBL" id="CP011232">
    <property type="protein sequence ID" value="AKI96678.1"/>
    <property type="molecule type" value="Genomic_DNA"/>
</dbReference>
<dbReference type="NCBIfam" id="NF009246">
    <property type="entry name" value="PRK12599.1-5"/>
    <property type="match status" value="1"/>
</dbReference>
<accession>A0A0G2ZD05</accession>
<evidence type="ECO:0000256" key="1">
    <source>
        <dbReference type="ARBA" id="ARBA00004651"/>
    </source>
</evidence>
<feature type="transmembrane region" description="Helical" evidence="8">
    <location>
        <begin position="6"/>
        <end position="23"/>
    </location>
</feature>
<dbReference type="PANTHER" id="PTHR34702:SF1">
    <property type="entry name" value="NA(+)_H(+) ANTIPORTER SUBUNIT F"/>
    <property type="match status" value="1"/>
</dbReference>
<evidence type="ECO:0000313" key="10">
    <source>
        <dbReference type="Proteomes" id="UP000035159"/>
    </source>
</evidence>
<sequence length="84" mass="9195">MTTLIVFLSLIAFGAVLALLRIFRGPTLSDRVAALDIMNVIVTGVIVLFALIEENPLFLDIALVYAALSFLETVVVARYLEGRK</sequence>
<dbReference type="KEGG" id="kpf:IX53_01300"/>
<organism evidence="9 10">
    <name type="scientific">Kosmotoga pacifica</name>
    <dbReference type="NCBI Taxonomy" id="1330330"/>
    <lineage>
        <taxon>Bacteria</taxon>
        <taxon>Thermotogati</taxon>
        <taxon>Thermotogota</taxon>
        <taxon>Thermotogae</taxon>
        <taxon>Kosmotogales</taxon>
        <taxon>Kosmotogaceae</taxon>
        <taxon>Kosmotoga</taxon>
    </lineage>
</organism>
<evidence type="ECO:0000256" key="6">
    <source>
        <dbReference type="ARBA" id="ARBA00022989"/>
    </source>
</evidence>
<dbReference type="PANTHER" id="PTHR34702">
    <property type="entry name" value="NA(+)/H(+) ANTIPORTER SUBUNIT F1"/>
    <property type="match status" value="1"/>
</dbReference>
<keyword evidence="10" id="KW-1185">Reference proteome</keyword>
<feature type="transmembrane region" description="Helical" evidence="8">
    <location>
        <begin position="58"/>
        <end position="80"/>
    </location>
</feature>
<evidence type="ECO:0000256" key="2">
    <source>
        <dbReference type="ARBA" id="ARBA00009212"/>
    </source>
</evidence>
<dbReference type="InterPro" id="IPR007208">
    <property type="entry name" value="MrpF/PhaF-like"/>
</dbReference>
<evidence type="ECO:0000256" key="7">
    <source>
        <dbReference type="ARBA" id="ARBA00023136"/>
    </source>
</evidence>
<dbReference type="Pfam" id="PF04066">
    <property type="entry name" value="MrpF_PhaF"/>
    <property type="match status" value="1"/>
</dbReference>
<comment type="similarity">
    <text evidence="2">Belongs to the CPA3 antiporters (TC 2.A.63) subunit F family.</text>
</comment>
<proteinExistence type="inferred from homology"/>
<gene>
    <name evidence="9" type="ORF">IX53_01300</name>
</gene>
<protein>
    <submittedName>
        <fullName evidence="9">Cation:proton antiporter</fullName>
    </submittedName>
</protein>
<dbReference type="RefSeq" id="WP_047753813.1">
    <property type="nucleotide sequence ID" value="NZ_CAJUHA010000022.1"/>
</dbReference>
<evidence type="ECO:0000256" key="3">
    <source>
        <dbReference type="ARBA" id="ARBA00022448"/>
    </source>
</evidence>
<keyword evidence="6 8" id="KW-1133">Transmembrane helix</keyword>
<feature type="transmembrane region" description="Helical" evidence="8">
    <location>
        <begin position="32"/>
        <end position="52"/>
    </location>
</feature>
<dbReference type="PATRIC" id="fig|1330330.3.peg.264"/>
<evidence type="ECO:0000256" key="5">
    <source>
        <dbReference type="ARBA" id="ARBA00022692"/>
    </source>
</evidence>